<feature type="compositionally biased region" description="Low complexity" evidence="1">
    <location>
        <begin position="1285"/>
        <end position="1328"/>
    </location>
</feature>
<protein>
    <submittedName>
        <fullName evidence="2">Hypothetical_protein_conserved</fullName>
    </submittedName>
</protein>
<name>A0A6J8F3G6_LEIDO</name>
<dbReference type="Proteomes" id="UP000601710">
    <property type="component" value="Chromosome 5"/>
</dbReference>
<feature type="compositionally biased region" description="Basic and acidic residues" evidence="1">
    <location>
        <begin position="258"/>
        <end position="271"/>
    </location>
</feature>
<feature type="compositionally biased region" description="Polar residues" evidence="1">
    <location>
        <begin position="243"/>
        <end position="257"/>
    </location>
</feature>
<feature type="compositionally biased region" description="Polar residues" evidence="1">
    <location>
        <begin position="771"/>
        <end position="788"/>
    </location>
</feature>
<feature type="region of interest" description="Disordered" evidence="1">
    <location>
        <begin position="59"/>
        <end position="101"/>
    </location>
</feature>
<feature type="compositionally biased region" description="Low complexity" evidence="1">
    <location>
        <begin position="1642"/>
        <end position="1654"/>
    </location>
</feature>
<dbReference type="EMBL" id="LR812625">
    <property type="protein sequence ID" value="CAC5427328.1"/>
    <property type="molecule type" value="Genomic_DNA"/>
</dbReference>
<dbReference type="VEuPathDB" id="TriTrypDB:LDHU3_05.0790"/>
<gene>
    <name evidence="2" type="ORF">LDHU3_05.0790</name>
</gene>
<feature type="region of interest" description="Disordered" evidence="1">
    <location>
        <begin position="1509"/>
        <end position="1548"/>
    </location>
</feature>
<feature type="compositionally biased region" description="Basic and acidic residues" evidence="1">
    <location>
        <begin position="569"/>
        <end position="583"/>
    </location>
</feature>
<dbReference type="VEuPathDB" id="TriTrypDB:LdBPK_050700.1"/>
<feature type="compositionally biased region" description="Low complexity" evidence="1">
    <location>
        <begin position="372"/>
        <end position="381"/>
    </location>
</feature>
<feature type="compositionally biased region" description="Low complexity" evidence="1">
    <location>
        <begin position="956"/>
        <end position="966"/>
    </location>
</feature>
<feature type="compositionally biased region" description="Polar residues" evidence="1">
    <location>
        <begin position="72"/>
        <end position="86"/>
    </location>
</feature>
<feature type="compositionally biased region" description="Low complexity" evidence="1">
    <location>
        <begin position="127"/>
        <end position="146"/>
    </location>
</feature>
<feature type="compositionally biased region" description="Basic and acidic residues" evidence="1">
    <location>
        <begin position="1353"/>
        <end position="1362"/>
    </location>
</feature>
<feature type="region of interest" description="Disordered" evidence="1">
    <location>
        <begin position="1340"/>
        <end position="1365"/>
    </location>
</feature>
<feature type="compositionally biased region" description="Low complexity" evidence="1">
    <location>
        <begin position="693"/>
        <end position="706"/>
    </location>
</feature>
<organism evidence="2 3">
    <name type="scientific">Leishmania donovani</name>
    <dbReference type="NCBI Taxonomy" id="5661"/>
    <lineage>
        <taxon>Eukaryota</taxon>
        <taxon>Discoba</taxon>
        <taxon>Euglenozoa</taxon>
        <taxon>Kinetoplastea</taxon>
        <taxon>Metakinetoplastina</taxon>
        <taxon>Trypanosomatida</taxon>
        <taxon>Trypanosomatidae</taxon>
        <taxon>Leishmaniinae</taxon>
        <taxon>Leishmania</taxon>
    </lineage>
</organism>
<feature type="region of interest" description="Disordered" evidence="1">
    <location>
        <begin position="122"/>
        <end position="381"/>
    </location>
</feature>
<feature type="region of interest" description="Disordered" evidence="1">
    <location>
        <begin position="406"/>
        <end position="980"/>
    </location>
</feature>
<feature type="compositionally biased region" description="Low complexity" evidence="1">
    <location>
        <begin position="871"/>
        <end position="883"/>
    </location>
</feature>
<evidence type="ECO:0000313" key="2">
    <source>
        <dbReference type="EMBL" id="CAC5427328.1"/>
    </source>
</evidence>
<feature type="region of interest" description="Disordered" evidence="1">
    <location>
        <begin position="1174"/>
        <end position="1204"/>
    </location>
</feature>
<feature type="region of interest" description="Disordered" evidence="1">
    <location>
        <begin position="1630"/>
        <end position="1672"/>
    </location>
</feature>
<feature type="compositionally biased region" description="Low complexity" evidence="1">
    <location>
        <begin position="792"/>
        <end position="803"/>
    </location>
</feature>
<feature type="compositionally biased region" description="Basic and acidic residues" evidence="1">
    <location>
        <begin position="903"/>
        <end position="923"/>
    </location>
</feature>
<reference evidence="2" key="1">
    <citation type="submission" date="2020-06" db="EMBL/GenBank/DDBJ databases">
        <authorList>
            <person name="Camacho E."/>
            <person name="Gonzalez-de la Fuente S."/>
            <person name="Rastrojo A."/>
            <person name="Peiro-Pastor R."/>
            <person name="Solana JC."/>
            <person name="Tabera L."/>
            <person name="Gamarro F."/>
            <person name="Carrasco-Ramiro F."/>
            <person name="Requena JM."/>
            <person name="Aguado B."/>
        </authorList>
    </citation>
    <scope>NUCLEOTIDE SEQUENCE</scope>
</reference>
<feature type="compositionally biased region" description="Basic and acidic residues" evidence="1">
    <location>
        <begin position="709"/>
        <end position="723"/>
    </location>
</feature>
<feature type="region of interest" description="Disordered" evidence="1">
    <location>
        <begin position="1694"/>
        <end position="1725"/>
    </location>
</feature>
<feature type="compositionally biased region" description="Low complexity" evidence="1">
    <location>
        <begin position="472"/>
        <end position="514"/>
    </location>
</feature>
<feature type="region of interest" description="Disordered" evidence="1">
    <location>
        <begin position="1093"/>
        <end position="1160"/>
    </location>
</feature>
<proteinExistence type="predicted"/>
<evidence type="ECO:0000313" key="3">
    <source>
        <dbReference type="Proteomes" id="UP000601710"/>
    </source>
</evidence>
<feature type="region of interest" description="Disordered" evidence="1">
    <location>
        <begin position="1273"/>
        <end position="1328"/>
    </location>
</feature>
<accession>A0A6J8F3G6</accession>
<feature type="compositionally biased region" description="Low complexity" evidence="1">
    <location>
        <begin position="434"/>
        <end position="444"/>
    </location>
</feature>
<evidence type="ECO:0000256" key="1">
    <source>
        <dbReference type="SAM" id="MobiDB-lite"/>
    </source>
</evidence>
<sequence length="1725" mass="177876">MALPPGAHLVKGPYPSGGGRGAARLMGPPAAAVPPGFRGKGPPAQMLTMAGNQKMLVPPPSSLLAAGGGHSFATSPPLSRSTSPGTMTAPPGSPGRGPIGPLHSFPQFAFVNGKKIMMPPGMKLLMGSPGPSQAPGATAAAAPPQAVVHSKMMMPPGQGWETSRRPSPTTSPPPGAMGRGAAAAAATGGGGSPSPLRVSLGQSPVRSPMQATALPSPSPPQPQPTRVATAGATGKSHKFNLVRSLTNALSSLKSGSASDRERENERLRREAAALQQRPQRVQTPPELDVREKGVGGGPTGPHSSSTWLPRSRSLPHPASRSPPQKQQPMPPPQLMVNAKMMVGQPPASLRGKSPTPVSLSKAGNASGGGGAAAAAPAPASSPMRMPPVQFMAIKGRPGGGGVVVGAKSAIMGPPPPGAGRSMAAASPPAVRLVPSPQQQLQHPSPAGPRLMKRIVGPPPPHERLIPTPSPQQPQQQSYSGSTSPPTASLPSPSLSVAPPPAAAAAANALRVPSSTVLKEDQLPEAGVRSPGHRLRPLGESSEDSDSNSGDGGGGAHAGAQVAAASHSPEPGRLRDASLVKDTDSAVGSGTAQKSAAEEEDAALHKDKMQPPRPSSSSPPRHAAARETRDHSHHRGDGDGDCNDGTYHSTGAMTSKSVSASAGAGAAATSQSSSSAHRDSNNKASASSILRPVRQTATTAARSAAAAAKRRQEEEERRRHEAAGKDALASKKLRSSRSKSAPRAEHASPPQPAAAAGAAREPLSPQEEDNTQKPSSMERSIHSIASTASCRAPLSPSDSSTSTLGDKKSPRTSARGRGRAGGGGGFAAPPGSASTRSGKRPGKAAHFDPSDTQKNGQWQRQPRSIRSKPRSRSTNARRSTSRGRSGNDDGDSSDADDEEDAESGSEKLTSRDLYRLAKLLRDGNADLVGAGMGSRQRSGRRRRSSHRDDNRSGRGSGADSSDDGSWGRQRRQHSTAKRRSALPLTTVGIPWRYAGTRRSWEPFASPPRVRRPLGYINVGGGRYARVGGSPYTRSQSRSRATSVGTVPLDTTNTRALVSDAAAYGSYSPLSGERNRWTSALLDAFRNAAVAEAQRSVLPDSQPASSARSGGTDGGAAALYYGSQQRQRFGARGSPPHPHTRDGCSAPGGGLDETMSSAAESQHPYCLSTSALQSAMPSTAPLGRGTAPAYEQNEQERGRSSPLSGSLRWAAAQPYSLPSQPPPPTSAAAMTESVGLLFLGKDKVDPAVEPNTHGTVAAAVKDAAAPVRVASWRRSSFSDQPHGLLPATSSSVDATRAAAAATRSRSVTSNRRSSISGADTASVSAAAPAPSWERAWSRGLGNHLRAHSPSTQKRWQQEQRRAQRSESCNAANNLRTCNSAAAAAATAYAGRHTSDANPNACGSPARKEEPAYLSKATVARLSTLRQRRGSLGASAATAISPISRRSHGGVDGISSVTAQTCSKWLDEIIDSTTVTATGVRAGGGAGGGGEHAAAAANAIPVVDLRREFKPRIADGGTDGRGGPSSVRAASPSLHDGGTTDYTQEFTGSRARPHVPGISFKYMVGARSATGSPPRTGGKASATGGGAVNVKTVNGISDGLPFSAYSSIRIHDPARKSPWALAPEREGLKVLPGQPALSRRRRIPADGTAAAENGAADSGLGVRDADDARHRARGATRTVVEEVHLDEHRRPYLILRPVPSSEEGEAQRAAVERLSRPKPIYRRANDHV</sequence>
<feature type="compositionally biased region" description="Acidic residues" evidence="1">
    <location>
        <begin position="887"/>
        <end position="902"/>
    </location>
</feature>
<feature type="compositionally biased region" description="Low complexity" evidence="1">
    <location>
        <begin position="654"/>
        <end position="674"/>
    </location>
</feature>
<feature type="region of interest" description="Disordered" evidence="1">
    <location>
        <begin position="1"/>
        <end position="41"/>
    </location>
</feature>
<feature type="compositionally biased region" description="Basic residues" evidence="1">
    <location>
        <begin position="967"/>
        <end position="979"/>
    </location>
</feature>
<feature type="compositionally biased region" description="Basic and acidic residues" evidence="1">
    <location>
        <begin position="623"/>
        <end position="637"/>
    </location>
</feature>
<dbReference type="VEuPathDB" id="TriTrypDB:LdCL_050012100"/>
<feature type="compositionally biased region" description="Low complexity" evidence="1">
    <location>
        <begin position="752"/>
        <end position="764"/>
    </location>
</feature>
<feature type="compositionally biased region" description="Low complexity" evidence="1">
    <location>
        <begin position="557"/>
        <end position="567"/>
    </location>
</feature>